<reference evidence="6 7" key="1">
    <citation type="submission" date="2015-02" db="EMBL/GenBank/DDBJ databases">
        <title>Complete genome sequence of Kangiella geojedonensis strain YCS-5T.</title>
        <authorList>
            <person name="Kim K.M."/>
        </authorList>
    </citation>
    <scope>NUCLEOTIDE SEQUENCE [LARGE SCALE GENOMIC DNA]</scope>
    <source>
        <strain evidence="6 7">YCS-5</strain>
    </source>
</reference>
<dbReference type="KEGG" id="kge:TQ33_0763"/>
<dbReference type="PROSITE" id="PS50931">
    <property type="entry name" value="HTH_LYSR"/>
    <property type="match status" value="1"/>
</dbReference>
<dbReference type="GO" id="GO:0003700">
    <property type="term" value="F:DNA-binding transcription factor activity"/>
    <property type="evidence" value="ECO:0007669"/>
    <property type="project" value="InterPro"/>
</dbReference>
<dbReference type="STRING" id="914150.TQ33_0763"/>
<gene>
    <name evidence="6" type="ORF">TQ33_0763</name>
</gene>
<dbReference type="AlphaFoldDB" id="A0A0F6TPP8"/>
<dbReference type="RefSeq" id="WP_046562282.1">
    <property type="nucleotide sequence ID" value="NZ_CP010975.1"/>
</dbReference>
<dbReference type="Proteomes" id="UP000034071">
    <property type="component" value="Chromosome"/>
</dbReference>
<keyword evidence="4" id="KW-0804">Transcription</keyword>
<dbReference type="InterPro" id="IPR058163">
    <property type="entry name" value="LysR-type_TF_proteobact-type"/>
</dbReference>
<dbReference type="InterPro" id="IPR000847">
    <property type="entry name" value="LysR_HTH_N"/>
</dbReference>
<dbReference type="EMBL" id="CP010975">
    <property type="protein sequence ID" value="AKE51737.1"/>
    <property type="molecule type" value="Genomic_DNA"/>
</dbReference>
<name>A0A0F6TPP8_9GAMM</name>
<dbReference type="FunFam" id="3.40.190.290:FF:000001">
    <property type="entry name" value="Transcriptional regulator, LysR family"/>
    <property type="match status" value="1"/>
</dbReference>
<keyword evidence="7" id="KW-1185">Reference proteome</keyword>
<feature type="domain" description="HTH lysR-type" evidence="5">
    <location>
        <begin position="1"/>
        <end position="58"/>
    </location>
</feature>
<evidence type="ECO:0000256" key="4">
    <source>
        <dbReference type="ARBA" id="ARBA00023163"/>
    </source>
</evidence>
<dbReference type="FunFam" id="1.10.10.10:FF:000001">
    <property type="entry name" value="LysR family transcriptional regulator"/>
    <property type="match status" value="1"/>
</dbReference>
<evidence type="ECO:0000313" key="7">
    <source>
        <dbReference type="Proteomes" id="UP000034071"/>
    </source>
</evidence>
<dbReference type="OrthoDB" id="9815676at2"/>
<accession>A0A0F6TPP8</accession>
<protein>
    <submittedName>
        <fullName evidence="6">LysR family transcriptional regulator</fullName>
    </submittedName>
</protein>
<sequence>MNVEYLKLFTRVEVTKNISQAGQELGLSPAVASNYLNKLEQTLGVKLLHRTTRHVSLTEDGQAFLPHAIAVLESIESARAAVGVGSQTPQGTLRITAPASFGRMHIIPALKGFLNNYPDLTIDLKLSDTIVDMVEGGFDIAIRNAKLPDSSLIATRLAKDQRIVCASPDYIKKHGMPTVPSDLKNHQCVNLGQFDDWHFKTENGDINKIKTHGALRVDNGESMRDASVDGLGLCICSVWCAYKELQSGQLIQVLEDYPLADEAAIWAVYPSSRLLAPKVRAFIDYFKNLYGETAYWEL</sequence>
<dbReference type="InterPro" id="IPR036388">
    <property type="entry name" value="WH-like_DNA-bd_sf"/>
</dbReference>
<keyword evidence="2" id="KW-0805">Transcription regulation</keyword>
<dbReference type="PATRIC" id="fig|914150.5.peg.775"/>
<dbReference type="SUPFAM" id="SSF53850">
    <property type="entry name" value="Periplasmic binding protein-like II"/>
    <property type="match status" value="1"/>
</dbReference>
<dbReference type="PANTHER" id="PTHR30537">
    <property type="entry name" value="HTH-TYPE TRANSCRIPTIONAL REGULATOR"/>
    <property type="match status" value="1"/>
</dbReference>
<evidence type="ECO:0000256" key="3">
    <source>
        <dbReference type="ARBA" id="ARBA00023125"/>
    </source>
</evidence>
<evidence type="ECO:0000256" key="2">
    <source>
        <dbReference type="ARBA" id="ARBA00023015"/>
    </source>
</evidence>
<evidence type="ECO:0000313" key="6">
    <source>
        <dbReference type="EMBL" id="AKE51737.1"/>
    </source>
</evidence>
<dbReference type="CDD" id="cd08422">
    <property type="entry name" value="PBP2_CrgA_like"/>
    <property type="match status" value="1"/>
</dbReference>
<evidence type="ECO:0000259" key="5">
    <source>
        <dbReference type="PROSITE" id="PS50931"/>
    </source>
</evidence>
<dbReference type="SUPFAM" id="SSF46785">
    <property type="entry name" value="Winged helix' DNA-binding domain"/>
    <property type="match status" value="1"/>
</dbReference>
<proteinExistence type="inferred from homology"/>
<dbReference type="InterPro" id="IPR005119">
    <property type="entry name" value="LysR_subst-bd"/>
</dbReference>
<dbReference type="GO" id="GO:0003677">
    <property type="term" value="F:DNA binding"/>
    <property type="evidence" value="ECO:0007669"/>
    <property type="project" value="UniProtKB-KW"/>
</dbReference>
<dbReference type="Pfam" id="PF00126">
    <property type="entry name" value="HTH_1"/>
    <property type="match status" value="1"/>
</dbReference>
<dbReference type="PANTHER" id="PTHR30537:SF5">
    <property type="entry name" value="HTH-TYPE TRANSCRIPTIONAL ACTIVATOR TTDR-RELATED"/>
    <property type="match status" value="1"/>
</dbReference>
<evidence type="ECO:0000256" key="1">
    <source>
        <dbReference type="ARBA" id="ARBA00009437"/>
    </source>
</evidence>
<comment type="similarity">
    <text evidence="1">Belongs to the LysR transcriptional regulatory family.</text>
</comment>
<dbReference type="Gene3D" id="3.40.190.290">
    <property type="match status" value="1"/>
</dbReference>
<organism evidence="6 7">
    <name type="scientific">Kangiella geojedonensis</name>
    <dbReference type="NCBI Taxonomy" id="914150"/>
    <lineage>
        <taxon>Bacteria</taxon>
        <taxon>Pseudomonadati</taxon>
        <taxon>Pseudomonadota</taxon>
        <taxon>Gammaproteobacteria</taxon>
        <taxon>Kangiellales</taxon>
        <taxon>Kangiellaceae</taxon>
        <taxon>Kangiella</taxon>
    </lineage>
</organism>
<dbReference type="HOGENOM" id="CLU_039613_16_2_6"/>
<dbReference type="InterPro" id="IPR036390">
    <property type="entry name" value="WH_DNA-bd_sf"/>
</dbReference>
<keyword evidence="3" id="KW-0238">DNA-binding</keyword>
<dbReference type="Pfam" id="PF03466">
    <property type="entry name" value="LysR_substrate"/>
    <property type="match status" value="1"/>
</dbReference>
<dbReference type="Gene3D" id="1.10.10.10">
    <property type="entry name" value="Winged helix-like DNA-binding domain superfamily/Winged helix DNA-binding domain"/>
    <property type="match status" value="1"/>
</dbReference>